<dbReference type="InterPro" id="IPR050300">
    <property type="entry name" value="GDXG_lipolytic_enzyme"/>
</dbReference>
<dbReference type="AlphaFoldDB" id="A0A9D2FGG2"/>
<dbReference type="PANTHER" id="PTHR48081">
    <property type="entry name" value="AB HYDROLASE SUPERFAMILY PROTEIN C4A8.06C"/>
    <property type="match status" value="1"/>
</dbReference>
<dbReference type="Pfam" id="PF07859">
    <property type="entry name" value="Abhydrolase_3"/>
    <property type="match status" value="1"/>
</dbReference>
<keyword evidence="1 3" id="KW-0378">Hydrolase</keyword>
<sequence>MKTTVKWASALALGAAAWKICRDRKYPLAKGCPPMNLFVVPGGALSPGVAALGNRVLARMPLPPVMPGLRRSRQTVQVPGGQEVPLTLYEPNGAAGKLPCLVYFHGGGFCFADAGYIHRNVMDYSRGAGCKVVFVHYRTSERAAFPLPFEDCRQALQFVWEHSAQLGIDPDRIAVGGDSAGGALAAACALWARDQGGPRLCFQMLIYPVTDARMQTPSMKQFTDCPCWNARLNRKMWQLYLRSGWGGLRAYASPMEAEDFGGLPDAYVEVEEFDCLRDEGAAYAEALVRAGSSVQLERVTGTFHGFDVFRNSPRARAQIAARIRALRRAFAVPGPRKDTPSAETTA</sequence>
<name>A0A9D2FGG2_9FIRM</name>
<reference evidence="3" key="1">
    <citation type="journal article" date="2021" name="PeerJ">
        <title>Extensive microbial diversity within the chicken gut microbiome revealed by metagenomics and culture.</title>
        <authorList>
            <person name="Gilroy R."/>
            <person name="Ravi A."/>
            <person name="Getino M."/>
            <person name="Pursley I."/>
            <person name="Horton D.L."/>
            <person name="Alikhan N.F."/>
            <person name="Baker D."/>
            <person name="Gharbi K."/>
            <person name="Hall N."/>
            <person name="Watson M."/>
            <person name="Adriaenssens E.M."/>
            <person name="Foster-Nyarko E."/>
            <person name="Jarju S."/>
            <person name="Secka A."/>
            <person name="Antonio M."/>
            <person name="Oren A."/>
            <person name="Chaudhuri R.R."/>
            <person name="La Ragione R."/>
            <person name="Hildebrand F."/>
            <person name="Pallen M.J."/>
        </authorList>
    </citation>
    <scope>NUCLEOTIDE SEQUENCE</scope>
    <source>
        <strain evidence="3">ChiBcec16-3735</strain>
    </source>
</reference>
<dbReference type="GO" id="GO:0016787">
    <property type="term" value="F:hydrolase activity"/>
    <property type="evidence" value="ECO:0007669"/>
    <property type="project" value="UniProtKB-KW"/>
</dbReference>
<feature type="domain" description="Alpha/beta hydrolase fold-3" evidence="2">
    <location>
        <begin position="101"/>
        <end position="306"/>
    </location>
</feature>
<gene>
    <name evidence="3" type="ORF">H9725_05615</name>
</gene>
<evidence type="ECO:0000313" key="4">
    <source>
        <dbReference type="Proteomes" id="UP000824065"/>
    </source>
</evidence>
<organism evidence="3 4">
    <name type="scientific">Candidatus Faecalibacterium gallistercoris</name>
    <dbReference type="NCBI Taxonomy" id="2838579"/>
    <lineage>
        <taxon>Bacteria</taxon>
        <taxon>Bacillati</taxon>
        <taxon>Bacillota</taxon>
        <taxon>Clostridia</taxon>
        <taxon>Eubacteriales</taxon>
        <taxon>Oscillospiraceae</taxon>
        <taxon>Faecalibacterium</taxon>
    </lineage>
</organism>
<dbReference type="InterPro" id="IPR029058">
    <property type="entry name" value="AB_hydrolase_fold"/>
</dbReference>
<reference evidence="3" key="2">
    <citation type="submission" date="2021-04" db="EMBL/GenBank/DDBJ databases">
        <authorList>
            <person name="Gilroy R."/>
        </authorList>
    </citation>
    <scope>NUCLEOTIDE SEQUENCE</scope>
    <source>
        <strain evidence="3">ChiBcec16-3735</strain>
    </source>
</reference>
<protein>
    <submittedName>
        <fullName evidence="3">Alpha/beta hydrolase</fullName>
    </submittedName>
</protein>
<dbReference type="EMBL" id="DXBJ01000038">
    <property type="protein sequence ID" value="HIZ58038.1"/>
    <property type="molecule type" value="Genomic_DNA"/>
</dbReference>
<dbReference type="InterPro" id="IPR013094">
    <property type="entry name" value="AB_hydrolase_3"/>
</dbReference>
<evidence type="ECO:0000256" key="1">
    <source>
        <dbReference type="ARBA" id="ARBA00022801"/>
    </source>
</evidence>
<dbReference type="SUPFAM" id="SSF53474">
    <property type="entry name" value="alpha/beta-Hydrolases"/>
    <property type="match status" value="1"/>
</dbReference>
<comment type="caution">
    <text evidence="3">The sequence shown here is derived from an EMBL/GenBank/DDBJ whole genome shotgun (WGS) entry which is preliminary data.</text>
</comment>
<evidence type="ECO:0000313" key="3">
    <source>
        <dbReference type="EMBL" id="HIZ58038.1"/>
    </source>
</evidence>
<dbReference type="Gene3D" id="3.40.50.1820">
    <property type="entry name" value="alpha/beta hydrolase"/>
    <property type="match status" value="1"/>
</dbReference>
<dbReference type="Proteomes" id="UP000824065">
    <property type="component" value="Unassembled WGS sequence"/>
</dbReference>
<proteinExistence type="predicted"/>
<evidence type="ECO:0000259" key="2">
    <source>
        <dbReference type="Pfam" id="PF07859"/>
    </source>
</evidence>
<accession>A0A9D2FGG2</accession>
<dbReference type="PANTHER" id="PTHR48081:SF8">
    <property type="entry name" value="ALPHA_BETA HYDROLASE FOLD-3 DOMAIN-CONTAINING PROTEIN-RELATED"/>
    <property type="match status" value="1"/>
</dbReference>